<organism evidence="1">
    <name type="scientific">marine metagenome</name>
    <dbReference type="NCBI Taxonomy" id="408172"/>
    <lineage>
        <taxon>unclassified sequences</taxon>
        <taxon>metagenomes</taxon>
        <taxon>ecological metagenomes</taxon>
    </lineage>
</organism>
<accession>A0A381RA18</accession>
<gene>
    <name evidence="1" type="ORF">METZ01_LOCUS41324</name>
</gene>
<reference evidence="1" key="1">
    <citation type="submission" date="2018-05" db="EMBL/GenBank/DDBJ databases">
        <authorList>
            <person name="Lanie J.A."/>
            <person name="Ng W.-L."/>
            <person name="Kazmierczak K.M."/>
            <person name="Andrzejewski T.M."/>
            <person name="Davidsen T.M."/>
            <person name="Wayne K.J."/>
            <person name="Tettelin H."/>
            <person name="Glass J.I."/>
            <person name="Rusch D."/>
            <person name="Podicherti R."/>
            <person name="Tsui H.-C.T."/>
            <person name="Winkler M.E."/>
        </authorList>
    </citation>
    <scope>NUCLEOTIDE SEQUENCE</scope>
</reference>
<feature type="non-terminal residue" evidence="1">
    <location>
        <position position="1"/>
    </location>
</feature>
<sequence>VILALKIFGGLLAFALGIWFGLPGRYSQTAEEIEESMARGSGRRKKVKRHFTPMAWLQRHVKVSTSREAGSRRARGFRVELPDE</sequence>
<protein>
    <submittedName>
        <fullName evidence="1">Uncharacterized protein</fullName>
    </submittedName>
</protein>
<evidence type="ECO:0000313" key="1">
    <source>
        <dbReference type="EMBL" id="SUZ88470.1"/>
    </source>
</evidence>
<dbReference type="EMBL" id="UINC01001771">
    <property type="protein sequence ID" value="SUZ88470.1"/>
    <property type="molecule type" value="Genomic_DNA"/>
</dbReference>
<dbReference type="AlphaFoldDB" id="A0A381RA18"/>
<proteinExistence type="predicted"/>
<name>A0A381RA18_9ZZZZ</name>